<dbReference type="SUPFAM" id="SSF52141">
    <property type="entry name" value="Uracil-DNA glycosylase-like"/>
    <property type="match status" value="1"/>
</dbReference>
<evidence type="ECO:0000256" key="3">
    <source>
        <dbReference type="ARBA" id="ARBA00022763"/>
    </source>
</evidence>
<evidence type="ECO:0000256" key="2">
    <source>
        <dbReference type="ARBA" id="ARBA00022723"/>
    </source>
</evidence>
<evidence type="ECO:0000313" key="10">
    <source>
        <dbReference type="Proteomes" id="UP001173801"/>
    </source>
</evidence>
<evidence type="ECO:0000256" key="5">
    <source>
        <dbReference type="ARBA" id="ARBA00023004"/>
    </source>
</evidence>
<keyword evidence="10" id="KW-1185">Reference proteome</keyword>
<dbReference type="Pfam" id="PF03167">
    <property type="entry name" value="UDG"/>
    <property type="match status" value="1"/>
</dbReference>
<dbReference type="InterPro" id="IPR051536">
    <property type="entry name" value="UDG_Type-4/5"/>
</dbReference>
<evidence type="ECO:0000256" key="4">
    <source>
        <dbReference type="ARBA" id="ARBA00022801"/>
    </source>
</evidence>
<comment type="caution">
    <text evidence="9">The sequence shown here is derived from an EMBL/GenBank/DDBJ whole genome shotgun (WGS) entry which is preliminary data.</text>
</comment>
<keyword evidence="7" id="KW-0234">DNA repair</keyword>
<keyword evidence="5" id="KW-0408">Iron</keyword>
<reference evidence="9" key="2">
    <citation type="journal article" date="2023" name="Microorganisms">
        <title>Isolation and Genomic Characteristics of Cat-Borne Campylobacter felis sp. nov. and Sheep-Borne Campylobacter ovis sp. nov.</title>
        <authorList>
            <person name="Wang H."/>
            <person name="Li Y."/>
            <person name="Gu Y."/>
            <person name="Zhou G."/>
            <person name="Chen X."/>
            <person name="Zhang X."/>
            <person name="Shao Z."/>
            <person name="Zhang J."/>
            <person name="Zhang M."/>
        </authorList>
    </citation>
    <scope>NUCLEOTIDE SEQUENCE</scope>
    <source>
        <strain evidence="9">PS10</strain>
    </source>
</reference>
<dbReference type="EMBL" id="JANURM010000008">
    <property type="protein sequence ID" value="MDL0089147.1"/>
    <property type="molecule type" value="Genomic_DNA"/>
</dbReference>
<dbReference type="Proteomes" id="UP001173801">
    <property type="component" value="Unassembled WGS sequence"/>
</dbReference>
<proteinExistence type="predicted"/>
<keyword evidence="6" id="KW-0411">Iron-sulfur</keyword>
<protein>
    <submittedName>
        <fullName evidence="9">Uracil-DNA glycosylase</fullName>
    </submittedName>
</protein>
<evidence type="ECO:0000256" key="7">
    <source>
        <dbReference type="ARBA" id="ARBA00023204"/>
    </source>
</evidence>
<dbReference type="RefSeq" id="WP_284937803.1">
    <property type="nucleotide sequence ID" value="NZ_JANURM010000008.1"/>
</dbReference>
<dbReference type="InterPro" id="IPR005122">
    <property type="entry name" value="Uracil-DNA_glycosylase-like"/>
</dbReference>
<keyword evidence="3" id="KW-0227">DNA damage</keyword>
<reference evidence="9" key="1">
    <citation type="submission" date="2022-08" db="EMBL/GenBank/DDBJ databases">
        <authorList>
            <person name="Wang H."/>
        </authorList>
    </citation>
    <scope>NUCLEOTIDE SEQUENCE</scope>
    <source>
        <strain evidence="9">PS10</strain>
    </source>
</reference>
<accession>A0ABT7HR05</accession>
<evidence type="ECO:0000256" key="6">
    <source>
        <dbReference type="ARBA" id="ARBA00023014"/>
    </source>
</evidence>
<keyword evidence="2" id="KW-0479">Metal-binding</keyword>
<evidence type="ECO:0000256" key="1">
    <source>
        <dbReference type="ARBA" id="ARBA00022485"/>
    </source>
</evidence>
<keyword evidence="4" id="KW-0378">Hydrolase</keyword>
<dbReference type="InterPro" id="IPR036895">
    <property type="entry name" value="Uracil-DNA_glycosylase-like_sf"/>
</dbReference>
<feature type="domain" description="Uracil-DNA glycosylase-like" evidence="8">
    <location>
        <begin position="61"/>
        <end position="206"/>
    </location>
</feature>
<dbReference type="PANTHER" id="PTHR33693:SF1">
    <property type="entry name" value="TYPE-4 URACIL-DNA GLYCOSYLASE"/>
    <property type="match status" value="1"/>
</dbReference>
<gene>
    <name evidence="9" type="ORF">NYG85_07195</name>
</gene>
<organism evidence="9 10">
    <name type="scientific">Campylobacter gastrosuis</name>
    <dbReference type="NCBI Taxonomy" id="2974576"/>
    <lineage>
        <taxon>Bacteria</taxon>
        <taxon>Pseudomonadati</taxon>
        <taxon>Campylobacterota</taxon>
        <taxon>Epsilonproteobacteria</taxon>
        <taxon>Campylobacterales</taxon>
        <taxon>Campylobacteraceae</taxon>
        <taxon>Campylobacter</taxon>
    </lineage>
</organism>
<dbReference type="PANTHER" id="PTHR33693">
    <property type="entry name" value="TYPE-5 URACIL-DNA GLYCOSYLASE"/>
    <property type="match status" value="1"/>
</dbReference>
<sequence>MNREILKNLYLLRAMGYKFIDESTISSSKNLTPKSIDELNYEIKNCNLCALKNSSKHSICGFGDTKSKIMFIAFEPTSSDDNSGEFLSGVLGSKLCEMSKISLNLNRGEFYFSSILRCKSSQNFSQNEAILRCKPYIFEEIKIINASVIVALGEEVFINLGGQINGSFESVRGSFFKFKNATLMPTFSLLSVVKNPSLEAKFLADLEKLKGLI</sequence>
<dbReference type="Gene3D" id="3.40.470.10">
    <property type="entry name" value="Uracil-DNA glycosylase-like domain"/>
    <property type="match status" value="1"/>
</dbReference>
<name>A0ABT7HR05_9BACT</name>
<evidence type="ECO:0000259" key="8">
    <source>
        <dbReference type="Pfam" id="PF03167"/>
    </source>
</evidence>
<evidence type="ECO:0000313" key="9">
    <source>
        <dbReference type="EMBL" id="MDL0089147.1"/>
    </source>
</evidence>
<keyword evidence="1" id="KW-0004">4Fe-4S</keyword>